<sequence length="733" mass="86137">MFQTTLRPQSCINFANKISISKCFKTTAVGFITFLVFPISSVFADKPSSWKPYINFFENGDCKVLIRQLEPISKPKDWANNGMWSRSRILNAKCQLQLGNYNAALNSLKQTAESEVSDAWIYQKIRVLLQSDKLREAITSIRKLLLHPKMKFYIRPLRENLKSEFRTDDEVRLIFPLLHETRKHYKLFLTDYEIHALYLRGAKLKGVKLEHKYRVLGWQFPDDEKTARQSHKMLTASDFKIMTPAEVHKRVRILSGLGLNKYLIKHLPQLRKWQSRKVLKKLGEAYLKALFAETYYARIIKLHKQGTLSKKWALSKESQLYWTARSYIKRKNIAAGRSIIYKLERHNAKAERLPILFDTFATRYMLDSEIEKSQFWWQRLLSHFPKHNLAAKSAWQLAWSHLQQKNTDKALTFLKRGLKTRIYNSEMKAKLLYWQGKLQQATGRTDLADKSFKKLILRQPNTYYGMRLMSAENIPESILSVVKSRKAKLYAEPTEPISEKTKELLQRTEFLFDIAEPEQALRELFAGLGRYKNSTRNWHVSHMLHRRGEHHALLRIVANYYLPHMISLEVGEYPLWELAYPRPYWSQLKSYANQAGIDPYFALAIMREESHFDPQALSSSKAIGLMQLLPSTAKDIAKRKKIKLKEREEIFDPEMNTKLGTFYLGRLANKFKSELIYTAGSYNAGPENMSKWINRWNGKSLDDFVEQIPFKETRKYVKRVYRSYKLYKQIYSS</sequence>
<dbReference type="InterPro" id="IPR000189">
    <property type="entry name" value="Transglyc_AS"/>
</dbReference>
<dbReference type="InterPro" id="IPR023346">
    <property type="entry name" value="Lysozyme-like_dom_sf"/>
</dbReference>
<dbReference type="AlphaFoldDB" id="A0A381PJQ2"/>
<feature type="domain" description="Transglycosylase SLT" evidence="1">
    <location>
        <begin position="590"/>
        <end position="697"/>
    </location>
</feature>
<dbReference type="Gene3D" id="1.25.40.10">
    <property type="entry name" value="Tetratricopeptide repeat domain"/>
    <property type="match status" value="1"/>
</dbReference>
<dbReference type="Pfam" id="PF01464">
    <property type="entry name" value="SLT"/>
    <property type="match status" value="1"/>
</dbReference>
<accession>A0A381PJQ2</accession>
<dbReference type="PROSITE" id="PS00922">
    <property type="entry name" value="TRANSGLYCOSYLASE"/>
    <property type="match status" value="1"/>
</dbReference>
<proteinExistence type="predicted"/>
<gene>
    <name evidence="2" type="ORF">METZ01_LOCUS20096</name>
</gene>
<dbReference type="InterPro" id="IPR008258">
    <property type="entry name" value="Transglycosylase_SLT_dom_1"/>
</dbReference>
<dbReference type="InterPro" id="IPR011990">
    <property type="entry name" value="TPR-like_helical_dom_sf"/>
</dbReference>
<organism evidence="2">
    <name type="scientific">marine metagenome</name>
    <dbReference type="NCBI Taxonomy" id="408172"/>
    <lineage>
        <taxon>unclassified sequences</taxon>
        <taxon>metagenomes</taxon>
        <taxon>ecological metagenomes</taxon>
    </lineage>
</organism>
<evidence type="ECO:0000259" key="1">
    <source>
        <dbReference type="Pfam" id="PF01464"/>
    </source>
</evidence>
<dbReference type="PANTHER" id="PTHR37423">
    <property type="entry name" value="SOLUBLE LYTIC MUREIN TRANSGLYCOSYLASE-RELATED"/>
    <property type="match status" value="1"/>
</dbReference>
<dbReference type="PANTHER" id="PTHR37423:SF2">
    <property type="entry name" value="MEMBRANE-BOUND LYTIC MUREIN TRANSGLYCOSYLASE C"/>
    <property type="match status" value="1"/>
</dbReference>
<dbReference type="GO" id="GO:0016020">
    <property type="term" value="C:membrane"/>
    <property type="evidence" value="ECO:0007669"/>
    <property type="project" value="InterPro"/>
</dbReference>
<dbReference type="InterPro" id="IPR019734">
    <property type="entry name" value="TPR_rpt"/>
</dbReference>
<evidence type="ECO:0000313" key="2">
    <source>
        <dbReference type="EMBL" id="SUZ67242.1"/>
    </source>
</evidence>
<reference evidence="2" key="1">
    <citation type="submission" date="2018-05" db="EMBL/GenBank/DDBJ databases">
        <authorList>
            <person name="Lanie J.A."/>
            <person name="Ng W.-L."/>
            <person name="Kazmierczak K.M."/>
            <person name="Andrzejewski T.M."/>
            <person name="Davidsen T.M."/>
            <person name="Wayne K.J."/>
            <person name="Tettelin H."/>
            <person name="Glass J.I."/>
            <person name="Rusch D."/>
            <person name="Podicherti R."/>
            <person name="Tsui H.-C.T."/>
            <person name="Winkler M.E."/>
        </authorList>
    </citation>
    <scope>NUCLEOTIDE SEQUENCE</scope>
</reference>
<dbReference type="Pfam" id="PF13174">
    <property type="entry name" value="TPR_6"/>
    <property type="match status" value="1"/>
</dbReference>
<dbReference type="GO" id="GO:0000270">
    <property type="term" value="P:peptidoglycan metabolic process"/>
    <property type="evidence" value="ECO:0007669"/>
    <property type="project" value="InterPro"/>
</dbReference>
<dbReference type="SUPFAM" id="SSF48452">
    <property type="entry name" value="TPR-like"/>
    <property type="match status" value="1"/>
</dbReference>
<protein>
    <recommendedName>
        <fullName evidence="1">Transglycosylase SLT domain-containing protein</fullName>
    </recommendedName>
</protein>
<dbReference type="CDD" id="cd13401">
    <property type="entry name" value="Slt70-like"/>
    <property type="match status" value="1"/>
</dbReference>
<dbReference type="SUPFAM" id="SSF53955">
    <property type="entry name" value="Lysozyme-like"/>
    <property type="match status" value="1"/>
</dbReference>
<dbReference type="Gene3D" id="1.10.530.10">
    <property type="match status" value="1"/>
</dbReference>
<dbReference type="GO" id="GO:0008933">
    <property type="term" value="F:peptidoglycan lytic transglycosylase activity"/>
    <property type="evidence" value="ECO:0007669"/>
    <property type="project" value="InterPro"/>
</dbReference>
<name>A0A381PJQ2_9ZZZZ</name>
<dbReference type="EMBL" id="UINC01001006">
    <property type="protein sequence ID" value="SUZ67242.1"/>
    <property type="molecule type" value="Genomic_DNA"/>
</dbReference>